<keyword evidence="4" id="KW-0732">Signal</keyword>
<keyword evidence="3" id="KW-0442">Lipid degradation</keyword>
<dbReference type="SUPFAM" id="SSF52266">
    <property type="entry name" value="SGNH hydrolase"/>
    <property type="match status" value="1"/>
</dbReference>
<dbReference type="EMBL" id="JABTTQ020000251">
    <property type="protein sequence ID" value="KAK6140796.1"/>
    <property type="molecule type" value="Genomic_DNA"/>
</dbReference>
<evidence type="ECO:0000256" key="1">
    <source>
        <dbReference type="ARBA" id="ARBA00008668"/>
    </source>
</evidence>
<name>A0ABR0VZP6_REHGL</name>
<dbReference type="Gene3D" id="3.40.50.1110">
    <property type="entry name" value="SGNH hydrolase"/>
    <property type="match status" value="1"/>
</dbReference>
<dbReference type="PANTHER" id="PTHR45648:SF5">
    <property type="entry name" value="OS04G0577300 PROTEIN"/>
    <property type="match status" value="1"/>
</dbReference>
<gene>
    <name evidence="5" type="ORF">DH2020_025457</name>
</gene>
<evidence type="ECO:0000256" key="2">
    <source>
        <dbReference type="ARBA" id="ARBA00022801"/>
    </source>
</evidence>
<keyword evidence="3" id="KW-0443">Lipid metabolism</keyword>
<organism evidence="5 6">
    <name type="scientific">Rehmannia glutinosa</name>
    <name type="common">Chinese foxglove</name>
    <dbReference type="NCBI Taxonomy" id="99300"/>
    <lineage>
        <taxon>Eukaryota</taxon>
        <taxon>Viridiplantae</taxon>
        <taxon>Streptophyta</taxon>
        <taxon>Embryophyta</taxon>
        <taxon>Tracheophyta</taxon>
        <taxon>Spermatophyta</taxon>
        <taxon>Magnoliopsida</taxon>
        <taxon>eudicotyledons</taxon>
        <taxon>Gunneridae</taxon>
        <taxon>Pentapetalae</taxon>
        <taxon>asterids</taxon>
        <taxon>lamiids</taxon>
        <taxon>Lamiales</taxon>
        <taxon>Orobanchaceae</taxon>
        <taxon>Rehmannieae</taxon>
        <taxon>Rehmannia</taxon>
    </lineage>
</organism>
<evidence type="ECO:0000313" key="6">
    <source>
        <dbReference type="Proteomes" id="UP001318860"/>
    </source>
</evidence>
<feature type="chain" id="PRO_5045869391" description="GDSL esterase/lipase" evidence="4">
    <location>
        <begin position="25"/>
        <end position="359"/>
    </location>
</feature>
<dbReference type="PANTHER" id="PTHR45648">
    <property type="entry name" value="GDSL LIPASE/ACYLHYDROLASE FAMILY PROTEIN (AFU_ORTHOLOGUE AFUA_4G14700)"/>
    <property type="match status" value="1"/>
</dbReference>
<dbReference type="InterPro" id="IPR036514">
    <property type="entry name" value="SGNH_hydro_sf"/>
</dbReference>
<protein>
    <recommendedName>
        <fullName evidence="7">GDSL esterase/lipase</fullName>
    </recommendedName>
</protein>
<dbReference type="InterPro" id="IPR051058">
    <property type="entry name" value="GDSL_Est/Lipase"/>
</dbReference>
<accession>A0ABR0VZP6</accession>
<feature type="signal peptide" evidence="4">
    <location>
        <begin position="1"/>
        <end position="24"/>
    </location>
</feature>
<proteinExistence type="inferred from homology"/>
<comment type="similarity">
    <text evidence="1">Belongs to the 'GDSL' lipolytic enzyme family.</text>
</comment>
<dbReference type="InterPro" id="IPR035669">
    <property type="entry name" value="SGNH_plant_lipase-like"/>
</dbReference>
<dbReference type="Pfam" id="PF00657">
    <property type="entry name" value="Lipase_GDSL"/>
    <property type="match status" value="1"/>
</dbReference>
<evidence type="ECO:0000256" key="4">
    <source>
        <dbReference type="SAM" id="SignalP"/>
    </source>
</evidence>
<dbReference type="Proteomes" id="UP001318860">
    <property type="component" value="Unassembled WGS sequence"/>
</dbReference>
<keyword evidence="6" id="KW-1185">Reference proteome</keyword>
<keyword evidence="2" id="KW-0378">Hydrolase</keyword>
<comment type="caution">
    <text evidence="5">The sequence shown here is derived from an EMBL/GenBank/DDBJ whole genome shotgun (WGS) entry which is preliminary data.</text>
</comment>
<reference evidence="5 6" key="1">
    <citation type="journal article" date="2021" name="Comput. Struct. Biotechnol. J.">
        <title>De novo genome assembly of the potent medicinal plant Rehmannia glutinosa using nanopore technology.</title>
        <authorList>
            <person name="Ma L."/>
            <person name="Dong C."/>
            <person name="Song C."/>
            <person name="Wang X."/>
            <person name="Zheng X."/>
            <person name="Niu Y."/>
            <person name="Chen S."/>
            <person name="Feng W."/>
        </authorList>
    </citation>
    <scope>NUCLEOTIDE SEQUENCE [LARGE SCALE GENOMIC DNA]</scope>
    <source>
        <strain evidence="5">DH-2019</strain>
    </source>
</reference>
<evidence type="ECO:0000256" key="3">
    <source>
        <dbReference type="ARBA" id="ARBA00022963"/>
    </source>
</evidence>
<evidence type="ECO:0008006" key="7">
    <source>
        <dbReference type="Google" id="ProtNLM"/>
    </source>
</evidence>
<sequence>METLLLSIFSLYMFLHFQFVPCFCFTSFLFGDSLVDAGNNNYLLTLSKADTPPYGIDFTPSGGHPTGRFTNGRTIADIVGEALGAKSFPPPYLGPDGDVNVFDTGINYASGASGILDGTGTLFIGRLPLNVQISYFEKTREYMVNIVGENSTSSLLKEAIFSLTVGSNDIINYFQFSGNVSPLAFQDFMVSNLTMQLKRLHDLGARKFVVIGIGPLGCIPFIRAINLIPGGECSAKVNDFVSSYNQKLKQELHQMNIEMGPNAIFVYANSYDIFREIILNYPHYGFENSDGPCCGGYVPPFFCYNTTSTVCKDRKTYVFWDAYHPTEAANLIVADKLLNGDKTNCSPINIRQLYNHDFI</sequence>
<dbReference type="CDD" id="cd01837">
    <property type="entry name" value="SGNH_plant_lipase_like"/>
    <property type="match status" value="1"/>
</dbReference>
<evidence type="ECO:0000313" key="5">
    <source>
        <dbReference type="EMBL" id="KAK6140796.1"/>
    </source>
</evidence>
<dbReference type="InterPro" id="IPR001087">
    <property type="entry name" value="GDSL"/>
</dbReference>